<name>A0A022PI89_9GAMM</name>
<evidence type="ECO:0008006" key="3">
    <source>
        <dbReference type="Google" id="ProtNLM"/>
    </source>
</evidence>
<dbReference type="AlphaFoldDB" id="A0A022PI89"/>
<dbReference type="GeneID" id="48849411"/>
<evidence type="ECO:0000313" key="1">
    <source>
        <dbReference type="EMBL" id="EYU15254.1"/>
    </source>
</evidence>
<organism evidence="1 2">
    <name type="scientific">Photorhabdus aegyptia</name>
    <dbReference type="NCBI Taxonomy" id="2805098"/>
    <lineage>
        <taxon>Bacteria</taxon>
        <taxon>Pseudomonadati</taxon>
        <taxon>Pseudomonadota</taxon>
        <taxon>Gammaproteobacteria</taxon>
        <taxon>Enterobacterales</taxon>
        <taxon>Morganellaceae</taxon>
        <taxon>Photorhabdus</taxon>
    </lineage>
</organism>
<dbReference type="RefSeq" id="WP_011147362.1">
    <property type="nucleotide sequence ID" value="NZ_CAWLTM010000086.1"/>
</dbReference>
<dbReference type="EMBL" id="JFGV01000029">
    <property type="protein sequence ID" value="EYU15254.1"/>
    <property type="molecule type" value="Genomic_DNA"/>
</dbReference>
<comment type="caution">
    <text evidence="1">The sequence shown here is derived from an EMBL/GenBank/DDBJ whole genome shotgun (WGS) entry which is preliminary data.</text>
</comment>
<evidence type="ECO:0000313" key="2">
    <source>
        <dbReference type="Proteomes" id="UP000023464"/>
    </source>
</evidence>
<dbReference type="PATRIC" id="fig|1393736.3.peg.2283"/>
<keyword evidence="2" id="KW-1185">Reference proteome</keyword>
<protein>
    <recommendedName>
        <fullName evidence="3">Antitoxin of toxin-antitoxin stability system</fullName>
    </recommendedName>
</protein>
<sequence length="104" mass="11452">MLQKVMCGYTIPISKFKSNPSAALAEAQGDAIAVSSNNQIQFYAVPAHMYEEIINFVEFAQRGTTELKNIPANFTGEGLDMNQIATEMATKLKHGSTGDYEEWS</sequence>
<dbReference type="Proteomes" id="UP000023464">
    <property type="component" value="Unassembled WGS sequence"/>
</dbReference>
<reference evidence="1 2" key="1">
    <citation type="submission" date="2014-03" db="EMBL/GenBank/DDBJ databases">
        <title>Draft Genome of Photorhabdus luminescens BA1, an Egyptian Isolate.</title>
        <authorList>
            <person name="Ghazal S."/>
            <person name="Hurst S.G.IV."/>
            <person name="Morris K."/>
            <person name="Thomas K."/>
            <person name="Tisa L.S."/>
        </authorList>
    </citation>
    <scope>NUCLEOTIDE SEQUENCE [LARGE SCALE GENOMIC DNA]</scope>
    <source>
        <strain evidence="1 2">BA1</strain>
    </source>
</reference>
<gene>
    <name evidence="1" type="ORF">BA1DRAFT_02240</name>
</gene>
<proteinExistence type="predicted"/>
<accession>A0A022PI89</accession>